<dbReference type="Proteomes" id="UP000076023">
    <property type="component" value="Unassembled WGS sequence"/>
</dbReference>
<evidence type="ECO:0000259" key="4">
    <source>
        <dbReference type="PROSITE" id="PS50932"/>
    </source>
</evidence>
<proteinExistence type="predicted"/>
<dbReference type="STRING" id="690879.TSACC_3312"/>
<keyword evidence="3" id="KW-0804">Transcription</keyword>
<dbReference type="Pfam" id="PF00356">
    <property type="entry name" value="LacI"/>
    <property type="match status" value="1"/>
</dbReference>
<feature type="domain" description="HTH lacI-type" evidence="4">
    <location>
        <begin position="3"/>
        <end position="57"/>
    </location>
</feature>
<dbReference type="OrthoDB" id="192377at2"/>
<gene>
    <name evidence="5" type="ORF">TSACC_3312</name>
</gene>
<evidence type="ECO:0000313" key="5">
    <source>
        <dbReference type="EMBL" id="GAT35248.1"/>
    </source>
</evidence>
<name>A0A146GFL9_TERSA</name>
<dbReference type="InterPro" id="IPR010982">
    <property type="entry name" value="Lambda_DNA-bd_dom_sf"/>
</dbReference>
<dbReference type="AlphaFoldDB" id="A0A146GFL9"/>
<dbReference type="GO" id="GO:0003700">
    <property type="term" value="F:DNA-binding transcription factor activity"/>
    <property type="evidence" value="ECO:0007669"/>
    <property type="project" value="TreeGrafter"/>
</dbReference>
<comment type="caution">
    <text evidence="5">The sequence shown here is derived from an EMBL/GenBank/DDBJ whole genome shotgun (WGS) entry which is preliminary data.</text>
</comment>
<dbReference type="PANTHER" id="PTHR30146">
    <property type="entry name" value="LACI-RELATED TRANSCRIPTIONAL REPRESSOR"/>
    <property type="match status" value="1"/>
</dbReference>
<dbReference type="PROSITE" id="PS50932">
    <property type="entry name" value="HTH_LACI_2"/>
    <property type="match status" value="1"/>
</dbReference>
<dbReference type="GO" id="GO:0000976">
    <property type="term" value="F:transcription cis-regulatory region binding"/>
    <property type="evidence" value="ECO:0007669"/>
    <property type="project" value="TreeGrafter"/>
</dbReference>
<evidence type="ECO:0000256" key="1">
    <source>
        <dbReference type="ARBA" id="ARBA00023015"/>
    </source>
</evidence>
<keyword evidence="2" id="KW-0238">DNA-binding</keyword>
<evidence type="ECO:0000256" key="2">
    <source>
        <dbReference type="ARBA" id="ARBA00023125"/>
    </source>
</evidence>
<evidence type="ECO:0000256" key="3">
    <source>
        <dbReference type="ARBA" id="ARBA00023163"/>
    </source>
</evidence>
<dbReference type="InterPro" id="IPR000843">
    <property type="entry name" value="HTH_LacI"/>
</dbReference>
<keyword evidence="1" id="KW-0805">Transcription regulation</keyword>
<dbReference type="InterPro" id="IPR028082">
    <property type="entry name" value="Peripla_BP_I"/>
</dbReference>
<dbReference type="CDD" id="cd01392">
    <property type="entry name" value="HTH_LacI"/>
    <property type="match status" value="1"/>
</dbReference>
<sequence length="346" mass="39246">MRVSLRQIARQAGVSVYTVSKALRGPTGVNQETRKRILTIAKKLGYVRDPSLSNALAYARRPDKPIYRETLAFLADLPQDRYASMPWLKEICDGASQRARELGYTLDCFSYPSTERDQQALSRQILARGIRGLIISPGITTIPFHLKFDWSKFAAVEIGQTLVDSKLTNITRDSVEDFHAMFVELLIRGYKRIGLAVSNREEMRHGWVILSAYLTFQYRHPKITHLPPLSNFSSSNLEKWLKRSRPDVVVTNGQWLQTGPYKLDNSIDVCRIDAFGGTDSGLRPDYSNMGWTAVNALALNLQHREIHITTRSQSITIPNAWREGSCLRFRPLDSPAMPLSLHEQSN</sequence>
<keyword evidence="6" id="KW-1185">Reference proteome</keyword>
<evidence type="ECO:0000313" key="6">
    <source>
        <dbReference type="Proteomes" id="UP000076023"/>
    </source>
</evidence>
<dbReference type="Gene3D" id="3.40.50.2300">
    <property type="match status" value="2"/>
</dbReference>
<dbReference type="PANTHER" id="PTHR30146:SF109">
    <property type="entry name" value="HTH-TYPE TRANSCRIPTIONAL REGULATOR GALS"/>
    <property type="match status" value="1"/>
</dbReference>
<dbReference type="SUPFAM" id="SSF53822">
    <property type="entry name" value="Periplasmic binding protein-like I"/>
    <property type="match status" value="1"/>
</dbReference>
<reference evidence="6" key="1">
    <citation type="journal article" date="2017" name="Genome Announc.">
        <title>Draft Genome Sequence of Terrimicrobium sacchariphilum NM-5T, a Facultative Anaerobic Soil Bacterium of the Class Spartobacteria.</title>
        <authorList>
            <person name="Qiu Y.L."/>
            <person name="Tourlousse D.M."/>
            <person name="Matsuura N."/>
            <person name="Ohashi A."/>
            <person name="Sekiguchi Y."/>
        </authorList>
    </citation>
    <scope>NUCLEOTIDE SEQUENCE [LARGE SCALE GENOMIC DNA]</scope>
    <source>
        <strain evidence="6">NM-5</strain>
    </source>
</reference>
<dbReference type="Gene3D" id="1.10.260.40">
    <property type="entry name" value="lambda repressor-like DNA-binding domains"/>
    <property type="match status" value="1"/>
</dbReference>
<protein>
    <submittedName>
        <fullName evidence="5">Regulatory protein, LacI family</fullName>
    </submittedName>
</protein>
<organism evidence="5 6">
    <name type="scientific">Terrimicrobium sacchariphilum</name>
    <dbReference type="NCBI Taxonomy" id="690879"/>
    <lineage>
        <taxon>Bacteria</taxon>
        <taxon>Pseudomonadati</taxon>
        <taxon>Verrucomicrobiota</taxon>
        <taxon>Terrimicrobiia</taxon>
        <taxon>Terrimicrobiales</taxon>
        <taxon>Terrimicrobiaceae</taxon>
        <taxon>Terrimicrobium</taxon>
    </lineage>
</organism>
<dbReference type="SUPFAM" id="SSF47413">
    <property type="entry name" value="lambda repressor-like DNA-binding domains"/>
    <property type="match status" value="1"/>
</dbReference>
<dbReference type="InParanoid" id="A0A146GFL9"/>
<dbReference type="EMBL" id="BDCO01000003">
    <property type="protein sequence ID" value="GAT35248.1"/>
    <property type="molecule type" value="Genomic_DNA"/>
</dbReference>
<accession>A0A146GFL9</accession>
<dbReference type="SMART" id="SM00354">
    <property type="entry name" value="HTH_LACI"/>
    <property type="match status" value="1"/>
</dbReference>